<feature type="domain" description="TraG P-loop" evidence="2">
    <location>
        <begin position="401"/>
        <end position="551"/>
    </location>
</feature>
<dbReference type="EMBL" id="MHLW01000022">
    <property type="protein sequence ID" value="OGZ17898.1"/>
    <property type="molecule type" value="Genomic_DNA"/>
</dbReference>
<gene>
    <name evidence="3" type="ORF">A2V72_02995</name>
</gene>
<reference evidence="3 4" key="1">
    <citation type="journal article" date="2016" name="Nat. Commun.">
        <title>Thousands of microbial genomes shed light on interconnected biogeochemical processes in an aquifer system.</title>
        <authorList>
            <person name="Anantharaman K."/>
            <person name="Brown C.T."/>
            <person name="Hug L.A."/>
            <person name="Sharon I."/>
            <person name="Castelle C.J."/>
            <person name="Probst A.J."/>
            <person name="Thomas B.C."/>
            <person name="Singh A."/>
            <person name="Wilkins M.J."/>
            <person name="Karaoz U."/>
            <person name="Brodie E.L."/>
            <person name="Williams K.H."/>
            <person name="Hubbard S.S."/>
            <person name="Banfield J.F."/>
        </authorList>
    </citation>
    <scope>NUCLEOTIDE SEQUENCE [LARGE SCALE GENOMIC DNA]</scope>
</reference>
<protein>
    <submittedName>
        <fullName evidence="3">Conjugal transfer protein TraC</fullName>
    </submittedName>
</protein>
<dbReference type="SUPFAM" id="SSF52540">
    <property type="entry name" value="P-loop containing nucleoside triphosphate hydrolases"/>
    <property type="match status" value="1"/>
</dbReference>
<dbReference type="PANTHER" id="PTHR30121:SF6">
    <property type="entry name" value="SLR6007 PROTEIN"/>
    <property type="match status" value="1"/>
</dbReference>
<feature type="coiled-coil region" evidence="1">
    <location>
        <begin position="92"/>
        <end position="140"/>
    </location>
</feature>
<evidence type="ECO:0000313" key="4">
    <source>
        <dbReference type="Proteomes" id="UP000178893"/>
    </source>
</evidence>
<dbReference type="InterPro" id="IPR051162">
    <property type="entry name" value="T4SS_component"/>
</dbReference>
<dbReference type="InterPro" id="IPR043964">
    <property type="entry name" value="P-loop_TraG"/>
</dbReference>
<accession>A0A1G2DYB3</accession>
<dbReference type="Proteomes" id="UP000178893">
    <property type="component" value="Unassembled WGS sequence"/>
</dbReference>
<dbReference type="InterPro" id="IPR027417">
    <property type="entry name" value="P-loop_NTPase"/>
</dbReference>
<dbReference type="Pfam" id="PF19044">
    <property type="entry name" value="P-loop_TraG"/>
    <property type="match status" value="2"/>
</dbReference>
<organism evidence="3 4">
    <name type="scientific">Candidatus Nealsonbacteria bacterium RBG_13_37_56</name>
    <dbReference type="NCBI Taxonomy" id="1801661"/>
    <lineage>
        <taxon>Bacteria</taxon>
        <taxon>Candidatus Nealsoniibacteriota</taxon>
    </lineage>
</organism>
<feature type="domain" description="TraG P-loop" evidence="2">
    <location>
        <begin position="245"/>
        <end position="334"/>
    </location>
</feature>
<dbReference type="NCBIfam" id="NF045971">
    <property type="entry name" value="conju_CD1110"/>
    <property type="match status" value="1"/>
</dbReference>
<sequence>MNIPFLEKFKKKSDIPEEIFEQEAFNVNDIIAPSSIEIKQGSIQMGERITKSYFIFSYPRYLSTGWLSPIINLNVPMDISFYMHPVSSEKILKKLRKKVTEVQAETAEREEKGLIRDPSLEVAYQDLEDLRDKLQTAQERMFRFSLYLTIYGDSEKEIRDTETNLRSILESRLIYIKPALYQQQEAFISTSPYNLDLLMVTTLMNTSPLSSTFPFISFDLSSNEGILYGINRHNSSLVLFDRFSLANANEVIFATSGSGKSFSIKLEILRYLMLGVDGIILDPENEYKFLAEAVGGSFFNISLSSPHHINPFDLPTPREDEKPEDALRTSIINLVGLMRIMLGGLTPEEDGIMDRALLETYAAKDITPDSDPKKWGKDLPFPLMSDLQEVLSTMEGAESLVKRLQRFTKGVYSQFFNQPSNITMENRLVVFGIRDMEDELRPMALFIILRYIWKTITAEMKKRLLIIDEAWWLMKNEDGASFLFGTVKRARKYWLGVTTITQDVNDFMKSDYGKPIITNSALMLLMKQSPATISVVQETFNLTEEEKMLLLESPVGEGIFFAGTKHVLIKVLASYTEEQIITTSPEEVIKIKEARRQREN</sequence>
<evidence type="ECO:0000313" key="3">
    <source>
        <dbReference type="EMBL" id="OGZ17898.1"/>
    </source>
</evidence>
<evidence type="ECO:0000259" key="2">
    <source>
        <dbReference type="Pfam" id="PF19044"/>
    </source>
</evidence>
<dbReference type="CDD" id="cd01127">
    <property type="entry name" value="TrwB_TraG_TraD_VirD4"/>
    <property type="match status" value="1"/>
</dbReference>
<comment type="caution">
    <text evidence="3">The sequence shown here is derived from an EMBL/GenBank/DDBJ whole genome shotgun (WGS) entry which is preliminary data.</text>
</comment>
<evidence type="ECO:0000256" key="1">
    <source>
        <dbReference type="SAM" id="Coils"/>
    </source>
</evidence>
<dbReference type="Gene3D" id="3.40.50.300">
    <property type="entry name" value="P-loop containing nucleotide triphosphate hydrolases"/>
    <property type="match status" value="1"/>
</dbReference>
<proteinExistence type="predicted"/>
<dbReference type="AlphaFoldDB" id="A0A1G2DYB3"/>
<dbReference type="PANTHER" id="PTHR30121">
    <property type="entry name" value="UNCHARACTERIZED PROTEIN YJGR-RELATED"/>
    <property type="match status" value="1"/>
</dbReference>
<keyword evidence="1" id="KW-0175">Coiled coil</keyword>
<name>A0A1G2DYB3_9BACT</name>
<dbReference type="Gene3D" id="1.10.8.730">
    <property type="match status" value="1"/>
</dbReference>